<dbReference type="AlphaFoldDB" id="A0A6H0Y1Z8"/>
<feature type="domain" description="O-methyltransferase C-terminal" evidence="4">
    <location>
        <begin position="230"/>
        <end position="314"/>
    </location>
</feature>
<dbReference type="Gene3D" id="3.40.50.150">
    <property type="entry name" value="Vaccinia Virus protein VP39"/>
    <property type="match status" value="2"/>
</dbReference>
<dbReference type="Proteomes" id="UP000503462">
    <property type="component" value="Chromosome 4"/>
</dbReference>
<evidence type="ECO:0000256" key="2">
    <source>
        <dbReference type="ARBA" id="ARBA00022679"/>
    </source>
</evidence>
<dbReference type="InterPro" id="IPR001077">
    <property type="entry name" value="COMT_C"/>
</dbReference>
<dbReference type="SUPFAM" id="SSF46785">
    <property type="entry name" value="Winged helix' DNA-binding domain"/>
    <property type="match status" value="1"/>
</dbReference>
<sequence>MAQICDMLATINKSSFANESQRLSALHEARALCRRLERCHETVETLIWTNPFTLLAVKVAADMGVFEIMSGDAQTSQQLAARTGADPTLVRRILRMLASVGAVLELTDDSYVNGELSAAFKEDKGLLSGVEYFFSVGAAEFRDLPKYLHRSGYQNPANIEHTPFSYSLKTPSFWQYLHEHPETHAHFNAYLSSIRRGQAPWTSIYPVQRLLESYDESSMLCVDVGGGPVSGARAYFMHSIVHDWPDREAEMILSKIRNAMQSGYSKLLLYETIMPVHPAQVTPRMAAMDLNMMSHFAALERNEAQWRALFTAVGLTWTGYFSQTGAHQGIIEAELL</sequence>
<dbReference type="PANTHER" id="PTHR43712">
    <property type="entry name" value="PUTATIVE (AFU_ORTHOLOGUE AFUA_4G14580)-RELATED"/>
    <property type="match status" value="1"/>
</dbReference>
<dbReference type="GO" id="GO:0032259">
    <property type="term" value="P:methylation"/>
    <property type="evidence" value="ECO:0007669"/>
    <property type="project" value="UniProtKB-KW"/>
</dbReference>
<gene>
    <name evidence="6" type="ORF">AMS68_006560</name>
</gene>
<dbReference type="EMBL" id="CP051142">
    <property type="protein sequence ID" value="QIX01043.1"/>
    <property type="molecule type" value="Genomic_DNA"/>
</dbReference>
<feature type="domain" description="O-methyltransferase dimerisation" evidence="5">
    <location>
        <begin position="56"/>
        <end position="120"/>
    </location>
</feature>
<dbReference type="Pfam" id="PF08100">
    <property type="entry name" value="Dimerisation"/>
    <property type="match status" value="1"/>
</dbReference>
<dbReference type="GO" id="GO:0046983">
    <property type="term" value="F:protein dimerization activity"/>
    <property type="evidence" value="ECO:0007669"/>
    <property type="project" value="InterPro"/>
</dbReference>
<dbReference type="InterPro" id="IPR016461">
    <property type="entry name" value="COMT-like"/>
</dbReference>
<evidence type="ECO:0000256" key="1">
    <source>
        <dbReference type="ARBA" id="ARBA00022603"/>
    </source>
</evidence>
<evidence type="ECO:0000313" key="6">
    <source>
        <dbReference type="EMBL" id="QIX01043.1"/>
    </source>
</evidence>
<evidence type="ECO:0000259" key="4">
    <source>
        <dbReference type="Pfam" id="PF00891"/>
    </source>
</evidence>
<dbReference type="PROSITE" id="PS51683">
    <property type="entry name" value="SAM_OMT_II"/>
    <property type="match status" value="1"/>
</dbReference>
<organism evidence="6 7">
    <name type="scientific">Peltaster fructicola</name>
    <dbReference type="NCBI Taxonomy" id="286661"/>
    <lineage>
        <taxon>Eukaryota</taxon>
        <taxon>Fungi</taxon>
        <taxon>Dikarya</taxon>
        <taxon>Ascomycota</taxon>
        <taxon>Pezizomycotina</taxon>
        <taxon>Dothideomycetes</taxon>
        <taxon>Dothideomycetes incertae sedis</taxon>
        <taxon>Peltaster</taxon>
    </lineage>
</organism>
<reference evidence="6 7" key="1">
    <citation type="journal article" date="2016" name="Sci. Rep.">
        <title>Peltaster fructicola genome reveals evolution from an invasive phytopathogen to an ectophytic parasite.</title>
        <authorList>
            <person name="Xu C."/>
            <person name="Chen H."/>
            <person name="Gleason M.L."/>
            <person name="Xu J.R."/>
            <person name="Liu H."/>
            <person name="Zhang R."/>
            <person name="Sun G."/>
        </authorList>
    </citation>
    <scope>NUCLEOTIDE SEQUENCE [LARGE SCALE GENOMIC DNA]</scope>
    <source>
        <strain evidence="6 7">LNHT1506</strain>
    </source>
</reference>
<dbReference type="GO" id="GO:0008171">
    <property type="term" value="F:O-methyltransferase activity"/>
    <property type="evidence" value="ECO:0007669"/>
    <property type="project" value="InterPro"/>
</dbReference>
<evidence type="ECO:0000256" key="3">
    <source>
        <dbReference type="ARBA" id="ARBA00022691"/>
    </source>
</evidence>
<keyword evidence="3" id="KW-0949">S-adenosyl-L-methionine</keyword>
<dbReference type="Gene3D" id="1.10.10.10">
    <property type="entry name" value="Winged helix-like DNA-binding domain superfamily/Winged helix DNA-binding domain"/>
    <property type="match status" value="1"/>
</dbReference>
<keyword evidence="2" id="KW-0808">Transferase</keyword>
<proteinExistence type="predicted"/>
<evidence type="ECO:0000259" key="5">
    <source>
        <dbReference type="Pfam" id="PF08100"/>
    </source>
</evidence>
<keyword evidence="7" id="KW-1185">Reference proteome</keyword>
<dbReference type="InterPro" id="IPR036390">
    <property type="entry name" value="WH_DNA-bd_sf"/>
</dbReference>
<protein>
    <submittedName>
        <fullName evidence="6">Uncharacterized protein</fullName>
    </submittedName>
</protein>
<keyword evidence="1" id="KW-0489">Methyltransferase</keyword>
<dbReference type="SUPFAM" id="SSF53335">
    <property type="entry name" value="S-adenosyl-L-methionine-dependent methyltransferases"/>
    <property type="match status" value="1"/>
</dbReference>
<dbReference type="PANTHER" id="PTHR43712:SF17">
    <property type="entry name" value="O-METHYLTRANSFERASE"/>
    <property type="match status" value="1"/>
</dbReference>
<evidence type="ECO:0000313" key="7">
    <source>
        <dbReference type="Proteomes" id="UP000503462"/>
    </source>
</evidence>
<accession>A0A6H0Y1Z8</accession>
<dbReference type="Pfam" id="PF00891">
    <property type="entry name" value="Methyltransf_2"/>
    <property type="match status" value="1"/>
</dbReference>
<name>A0A6H0Y1Z8_9PEZI</name>
<dbReference type="InterPro" id="IPR036388">
    <property type="entry name" value="WH-like_DNA-bd_sf"/>
</dbReference>
<dbReference type="InterPro" id="IPR012967">
    <property type="entry name" value="COMT_dimerisation"/>
</dbReference>
<dbReference type="OrthoDB" id="1535081at2759"/>
<dbReference type="InterPro" id="IPR029063">
    <property type="entry name" value="SAM-dependent_MTases_sf"/>
</dbReference>